<dbReference type="Proteomes" id="UP000220214">
    <property type="component" value="Chromosome 9"/>
</dbReference>
<evidence type="ECO:0000313" key="11">
    <source>
        <dbReference type="Proteomes" id="UP000069549"/>
    </source>
</evidence>
<evidence type="ECO:0000256" key="1">
    <source>
        <dbReference type="ARBA" id="ARBA00010171"/>
    </source>
</evidence>
<dbReference type="GO" id="GO:0016887">
    <property type="term" value="F:ATP hydrolysis activity"/>
    <property type="evidence" value="ECO:0007669"/>
    <property type="project" value="InterPro"/>
</dbReference>
<keyword evidence="3 4" id="KW-0175">Coiled coil</keyword>
<evidence type="ECO:0000313" key="12">
    <source>
        <dbReference type="Proteomes" id="UP000219860"/>
    </source>
</evidence>
<dbReference type="InterPro" id="IPR027417">
    <property type="entry name" value="P-loop_NTPase"/>
</dbReference>
<dbReference type="GO" id="GO:0005634">
    <property type="term" value="C:nucleus"/>
    <property type="evidence" value="ECO:0007669"/>
    <property type="project" value="TreeGrafter"/>
</dbReference>
<evidence type="ECO:0000313" key="13">
    <source>
        <dbReference type="Proteomes" id="UP000219974"/>
    </source>
</evidence>
<reference evidence="6 11" key="1">
    <citation type="submission" date="2016-02" db="EMBL/GenBank/DDBJ databases">
        <authorList>
            <consortium name="Pathogen Informatics"/>
        </authorList>
    </citation>
    <scope>NUCLEOTIDE SEQUENCE [LARGE SCALE GENOMIC DNA]</scope>
    <source>
        <strain evidence="6 11">K173</strain>
        <strain evidence="7 15">NK65 ny</strain>
        <strain evidence="8 14">NK65e</strain>
        <strain evidence="10 12">SP11 Antwerpcl1</strain>
        <strain evidence="9 13">SP11 RLL</strain>
    </source>
</reference>
<dbReference type="OrthoDB" id="10254973at2759"/>
<dbReference type="GO" id="GO:0030915">
    <property type="term" value="C:Smc5-Smc6 complex"/>
    <property type="evidence" value="ECO:0007669"/>
    <property type="project" value="TreeGrafter"/>
</dbReference>
<dbReference type="EMBL" id="LT608257">
    <property type="protein sequence ID" value="SCO62086.1"/>
    <property type="molecule type" value="Genomic_DNA"/>
</dbReference>
<dbReference type="Proteomes" id="UP000069549">
    <property type="component" value="Chromosome 9"/>
</dbReference>
<dbReference type="GO" id="GO:0000724">
    <property type="term" value="P:double-strand break repair via homologous recombination"/>
    <property type="evidence" value="ECO:0007669"/>
    <property type="project" value="TreeGrafter"/>
</dbReference>
<evidence type="ECO:0000313" key="10">
    <source>
        <dbReference type="EMBL" id="SCO62086.1"/>
    </source>
</evidence>
<evidence type="ECO:0000256" key="2">
    <source>
        <dbReference type="ARBA" id="ARBA00018687"/>
    </source>
</evidence>
<dbReference type="InterPro" id="IPR038729">
    <property type="entry name" value="Rad50/SbcC_AAA"/>
</dbReference>
<dbReference type="Proteomes" id="UP000516480">
    <property type="component" value="Chromosome 9"/>
</dbReference>
<dbReference type="OMA" id="RFWTSQP"/>
<proteinExistence type="inferred from homology"/>
<dbReference type="Gene3D" id="3.40.50.300">
    <property type="entry name" value="P-loop containing nucleotide triphosphate hydrolases"/>
    <property type="match status" value="2"/>
</dbReference>
<evidence type="ECO:0000313" key="15">
    <source>
        <dbReference type="Proteomes" id="UP000516480"/>
    </source>
</evidence>
<evidence type="ECO:0000313" key="9">
    <source>
        <dbReference type="EMBL" id="SCO60353.1"/>
    </source>
</evidence>
<feature type="coiled-coil region" evidence="4">
    <location>
        <begin position="1007"/>
        <end position="1048"/>
    </location>
</feature>
<gene>
    <name evidence="6" type="primary">SMC5</name>
    <name evidence="6" type="ORF">PBK173_000204800</name>
    <name evidence="8" type="ORF">PBNK65E_000196900</name>
    <name evidence="7" type="ORF">PBNK65NY_000196100</name>
    <name evidence="10" type="ORF">PBSP11A_000195900</name>
    <name evidence="9" type="ORF">PBSP11RLL_000195800</name>
</gene>
<protein>
    <recommendedName>
        <fullName evidence="2">Structural maintenance of chromosomes protein 5</fullName>
    </recommendedName>
</protein>
<evidence type="ECO:0000259" key="5">
    <source>
        <dbReference type="Pfam" id="PF13476"/>
    </source>
</evidence>
<dbReference type="GO" id="GO:0003697">
    <property type="term" value="F:single-stranded DNA binding"/>
    <property type="evidence" value="ECO:0007669"/>
    <property type="project" value="TreeGrafter"/>
</dbReference>
<dbReference type="SUPFAM" id="SSF52540">
    <property type="entry name" value="P-loop containing nucleoside triphosphate hydrolases"/>
    <property type="match status" value="2"/>
</dbReference>
<dbReference type="AlphaFoldDB" id="A0A113RNE0"/>
<evidence type="ECO:0000313" key="14">
    <source>
        <dbReference type="Proteomes" id="UP000220214"/>
    </source>
</evidence>
<feature type="coiled-coil region" evidence="4">
    <location>
        <begin position="787"/>
        <end position="866"/>
    </location>
</feature>
<dbReference type="Pfam" id="PF13476">
    <property type="entry name" value="AAA_23"/>
    <property type="match status" value="1"/>
</dbReference>
<evidence type="ECO:0000256" key="4">
    <source>
        <dbReference type="SAM" id="Coils"/>
    </source>
</evidence>
<dbReference type="EMBL" id="LT160029">
    <property type="protein sequence ID" value="CXI43412.1"/>
    <property type="molecule type" value="Genomic_DNA"/>
</dbReference>
<feature type="domain" description="Rad50/SbcC-type AAA" evidence="5">
    <location>
        <begin position="139"/>
        <end position="344"/>
    </location>
</feature>
<dbReference type="EMBL" id="LT614635">
    <property type="protein sequence ID" value="SCN25381.1"/>
    <property type="molecule type" value="Genomic_DNA"/>
</dbReference>
<dbReference type="PANTHER" id="PTHR45916">
    <property type="entry name" value="STRUCTURAL MAINTENANCE OF CHROMOSOMES PROTEIN 5"/>
    <property type="match status" value="1"/>
</dbReference>
<evidence type="ECO:0000313" key="7">
    <source>
        <dbReference type="EMBL" id="SCM22306.1"/>
    </source>
</evidence>
<dbReference type="EMBL" id="LT608145">
    <property type="protein sequence ID" value="SCM22306.1"/>
    <property type="molecule type" value="Genomic_DNA"/>
</dbReference>
<dbReference type="PANTHER" id="PTHR45916:SF1">
    <property type="entry name" value="STRUCTURAL MAINTENANCE OF CHROMOSOMES PROTEIN 5"/>
    <property type="match status" value="1"/>
</dbReference>
<comment type="similarity">
    <text evidence="1">Belongs to the SMC family. SMC5 subfamily.</text>
</comment>
<evidence type="ECO:0000256" key="3">
    <source>
        <dbReference type="ARBA" id="ARBA00023054"/>
    </source>
</evidence>
<evidence type="ECO:0000313" key="6">
    <source>
        <dbReference type="EMBL" id="CXI43412.1"/>
    </source>
</evidence>
<dbReference type="EMBL" id="LT608273">
    <property type="protein sequence ID" value="SCO60353.1"/>
    <property type="molecule type" value="Genomic_DNA"/>
</dbReference>
<dbReference type="Proteomes" id="UP000219974">
    <property type="component" value="Chromosome 9"/>
</dbReference>
<sequence>MKIPNKRKINKPENKLYTKKNKIIEQNKDLSNDSYENSDLIEELYIAQNNENEKSKVRATGKIKLDKENENHYNGNIGANKYETNKRIKEYNNNVNITNNSESKQNRIILTSSQQKNEDTVKENNERLKRLKKGAIIEITLFNWMVFSGPIKLKANEGINLIAAANASGKSSIVCALVFGLGYNSSILSRNKELINFIKKGEKKSYIEIFLKYDDTKNVCVKRIMNINDNKVESIWLINNKKTNFTNILDIQKDYNLNLDNLITFMPQENVSKFSRLNPEELFEYTLLAIDSKLLKIYKNLNEIINSKQVGENKLAIYEHEIVEEEKLMNNLEEKKSKFDDLRQLISIVKLYKIKKNMLILQKKRNNLKHYKITIDQLIKDKDKQFKVLKEYLKELEKCHRILNKLSLKIGHKKNEIKESVSKYVLWNVKLEEIEKEILSEEKIMEDTVQNMCDNADYIKDIDKQIKKTNEEIKEIESFFSEKEKNSKQNDIRENELQNELKELINENKKNIMKKYTLQSEINIITEKIKRARNYENIQEEKMLNNIDFIFRERIINYKRNIKNIVRTHSLISDNFIDNLTTKYDETKITNQNELNDAIIDELSKRNILYGPICKYIKCTNPEFDYILEFFLKKYFNSFLLIKKGNQELLESLYKNYKLSVITMTKETHEFCYVTNEMKKRGVKCFIYELFDSPKVIKHGLSNFLPLNIAFVIKEDALKNKSTDEINEFNNFMIKELSKQLKEEISSLFYFCNNNVHKYKISSYDKKIYVHTFSYIKKKCNILYSITSDVERDLDNLFEKKKKYNEELTVIEQNIQESDKLKKMKNDEYNKIILEKSEINIKKKKLVLLNNELKNLQNNLNLYLKGEHIIDQKKISITKNINLLNEKKIKICDDYFTLLKKHVKSDEDLFSHSRYFNEWKRYLSVIKNKNADNEEKLEMIKKTIDAEMTKYTTCLNDIKELEDIIKAQRGELTNNEIKFINEINMSLDEIDKKLQECLIQQKIYPDVEKDEEKYNLISIQIQKHKENIENKKKEIENLKRDLQNYDKQIESILPNWSNEINEYIIFLNHNFQKFMNFINPDYDGKIELVKKNDIYEKCQLFVKVKFKQTSPFLSLSVSHQSGGERSLSTMLYILSIQKLTKNGFYVLDELNQGLDQVNEKKIFELLSCLSNPVLYEQHFLHQYHYKYINIDYKSKPQYFILTPQIIRNIPFKDITVHYLFNGFGVIEDQFDNLHY</sequence>
<name>A0A113RNE0_PLABE</name>
<dbReference type="VEuPathDB" id="PlasmoDB:PBANKA_0924500"/>
<organism evidence="6 11">
    <name type="scientific">Plasmodium berghei</name>
    <dbReference type="NCBI Taxonomy" id="5821"/>
    <lineage>
        <taxon>Eukaryota</taxon>
        <taxon>Sar</taxon>
        <taxon>Alveolata</taxon>
        <taxon>Apicomplexa</taxon>
        <taxon>Aconoidasida</taxon>
        <taxon>Haemosporida</taxon>
        <taxon>Plasmodiidae</taxon>
        <taxon>Plasmodium</taxon>
        <taxon>Plasmodium (Vinckeia)</taxon>
    </lineage>
</organism>
<accession>A0A113RNE0</accession>
<evidence type="ECO:0000313" key="8">
    <source>
        <dbReference type="EMBL" id="SCN25381.1"/>
    </source>
</evidence>
<dbReference type="Proteomes" id="UP000219860">
    <property type="component" value="Chromosome 9"/>
</dbReference>
<feature type="coiled-coil region" evidence="4">
    <location>
        <begin position="315"/>
        <end position="514"/>
    </location>
</feature>